<keyword evidence="3" id="KW-1185">Reference proteome</keyword>
<evidence type="ECO:0000313" key="2">
    <source>
        <dbReference type="EMBL" id="QNP76223.1"/>
    </source>
</evidence>
<dbReference type="RefSeq" id="WP_187753139.1">
    <property type="nucleotide sequence ID" value="NZ_CP060828.1"/>
</dbReference>
<dbReference type="EMBL" id="CP060828">
    <property type="protein sequence ID" value="QNP76223.1"/>
    <property type="molecule type" value="Genomic_DNA"/>
</dbReference>
<keyword evidence="1" id="KW-0472">Membrane</keyword>
<proteinExistence type="predicted"/>
<accession>A0A7H0ITV7</accession>
<organism evidence="2 3">
    <name type="scientific">Streptomyces roseirectus</name>
    <dbReference type="NCBI Taxonomy" id="2768066"/>
    <lineage>
        <taxon>Bacteria</taxon>
        <taxon>Bacillati</taxon>
        <taxon>Actinomycetota</taxon>
        <taxon>Actinomycetes</taxon>
        <taxon>Kitasatosporales</taxon>
        <taxon>Streptomycetaceae</taxon>
        <taxon>Streptomyces</taxon>
    </lineage>
</organism>
<evidence type="ECO:0000313" key="3">
    <source>
        <dbReference type="Proteomes" id="UP000516052"/>
    </source>
</evidence>
<keyword evidence="1" id="KW-0812">Transmembrane</keyword>
<dbReference type="AlphaFoldDB" id="A0A7H0ITV7"/>
<feature type="transmembrane region" description="Helical" evidence="1">
    <location>
        <begin position="24"/>
        <end position="49"/>
    </location>
</feature>
<protein>
    <submittedName>
        <fullName evidence="2">Uncharacterized protein</fullName>
    </submittedName>
</protein>
<gene>
    <name evidence="2" type="ORF">IAG44_05110</name>
</gene>
<name>A0A7H0ITV7_9ACTN</name>
<sequence>MTATTAARVTDAVKVYGAGDTSEFAFAVPGLRLLVVASVGVAAGVLAALRPARRAARLNVLGAVAAE</sequence>
<keyword evidence="1" id="KW-1133">Transmembrane helix</keyword>
<evidence type="ECO:0000256" key="1">
    <source>
        <dbReference type="SAM" id="Phobius"/>
    </source>
</evidence>
<reference evidence="2 3" key="1">
    <citation type="submission" date="2020-08" db="EMBL/GenBank/DDBJ databases">
        <title>A novel species.</title>
        <authorList>
            <person name="Gao J."/>
        </authorList>
    </citation>
    <scope>NUCLEOTIDE SEQUENCE [LARGE SCALE GENOMIC DNA]</scope>
    <source>
        <strain evidence="2 3">CRXT-G-22</strain>
    </source>
</reference>
<dbReference type="KEGG" id="sroi:IAG44_05110"/>
<dbReference type="Proteomes" id="UP000516052">
    <property type="component" value="Chromosome"/>
</dbReference>